<comment type="caution">
    <text evidence="1">The sequence shown here is derived from an EMBL/GenBank/DDBJ whole genome shotgun (WGS) entry which is preliminary data.</text>
</comment>
<organism evidence="1 2">
    <name type="scientific">Paraflavisolibacter caeni</name>
    <dbReference type="NCBI Taxonomy" id="2982496"/>
    <lineage>
        <taxon>Bacteria</taxon>
        <taxon>Pseudomonadati</taxon>
        <taxon>Bacteroidota</taxon>
        <taxon>Chitinophagia</taxon>
        <taxon>Chitinophagales</taxon>
        <taxon>Chitinophagaceae</taxon>
        <taxon>Paraflavisolibacter</taxon>
    </lineage>
</organism>
<evidence type="ECO:0000313" key="2">
    <source>
        <dbReference type="Proteomes" id="UP001155483"/>
    </source>
</evidence>
<proteinExistence type="predicted"/>
<dbReference type="Proteomes" id="UP001155483">
    <property type="component" value="Unassembled WGS sequence"/>
</dbReference>
<name>A0A9X2XPU7_9BACT</name>
<dbReference type="EMBL" id="JAOTIF010000030">
    <property type="protein sequence ID" value="MCU7552223.1"/>
    <property type="molecule type" value="Genomic_DNA"/>
</dbReference>
<gene>
    <name evidence="1" type="ORF">OCK74_24100</name>
</gene>
<reference evidence="1" key="2">
    <citation type="submission" date="2023-04" db="EMBL/GenBank/DDBJ databases">
        <title>Paracnuella aquatica gen. nov., sp. nov., a member of the family Chitinophagaceae isolated from a hot spring.</title>
        <authorList>
            <person name="Wang C."/>
        </authorList>
    </citation>
    <scope>NUCLEOTIDE SEQUENCE</scope>
    <source>
        <strain evidence="1">LB-8</strain>
    </source>
</reference>
<accession>A0A9X2XPU7</accession>
<protein>
    <submittedName>
        <fullName evidence="1">Uncharacterized protein</fullName>
    </submittedName>
</protein>
<evidence type="ECO:0000313" key="1">
    <source>
        <dbReference type="EMBL" id="MCU7552223.1"/>
    </source>
</evidence>
<sequence>MKNSIIKHFSNHFFAFVLSMGFLLLFTSSLKAQSFQLQTQYARISVNGKGYITSIKEKKTGKEYCPKGMASALMSLHNDKQYILPSKAIFNIAQKEVVITYTNGSVAKIKIDQNQNYLRFQLLSLAPRNGVENIVWGPYKTNISKTIGEIISVVRSEDFAIGILGLNDNTISGPPTESSAYYYIHSPDPKKYPLPQHLKEGQTFPIGGDGINDVAFYSQPEEYFRMNYGNGALLEPAFGSSICMHSRDRKKERMIRFPVYPEGVDPKANAPRYQLVSPVNADFIGSAIAFYACPDSLGLNTIEKIVIKEGLPHIKTDGKWIKDPAAFRPDIAWWGTHDSLASYANQLGLKSVQDEGWGEYYPNPANRWGKRKISLNGGSSMSIPEYGALMKKNGIQYGLHTLCEFLQPNNNSDVSPVPSDSLAIMLRTTITKNLSASDTIITVADTSYFNEFGGWEGNHTNVLKIGKELIEYNGITRTKPYTFLNVKRGFHGTTRGNYPAGTTIVKLQPNCYHGFAPDMNLQEVYADYYGRWLTEGGMDYIDFDGLESCLYQGHGQYSFKRFFRGLFDSYHRNGGKYLRVMGSAIGEGSWHYMSVCNVGGGDHMFSPVLNKWGIEGKDIRYAWESSYFPATFGIQNYSGDWSVYDAENLQAKSIGWNATYMLGLSQQAVENSAEKAAIFKSYRTWENARALQLFSKAHKEKLKDLNYKFHLEHNGERSFTLFTVKENRFRNLEYLPGAQPLVLQNEFEAQPLELAIRVQGAKDVIADGIRIKLDKGEELVVDKKLSSGQFIMYKNNSLYIADKNRNKLEEIKVTKPLSIEKGQSNISVQALHNANDKVKLELVVSVIGKGEKINGKSLDGKEQAFKKSGMGYAIKDNTKE</sequence>
<reference evidence="1" key="1">
    <citation type="submission" date="2022-09" db="EMBL/GenBank/DDBJ databases">
        <authorList>
            <person name="Yuan C."/>
            <person name="Ke Z."/>
        </authorList>
    </citation>
    <scope>NUCLEOTIDE SEQUENCE</scope>
    <source>
        <strain evidence="1">LB-8</strain>
    </source>
</reference>
<dbReference type="RefSeq" id="WP_279299660.1">
    <property type="nucleotide sequence ID" value="NZ_JAOTIF010000030.1"/>
</dbReference>
<dbReference type="AlphaFoldDB" id="A0A9X2XPU7"/>
<keyword evidence="2" id="KW-1185">Reference proteome</keyword>